<dbReference type="GO" id="GO:0005000">
    <property type="term" value="F:vasopressin receptor activity"/>
    <property type="evidence" value="ECO:0007669"/>
    <property type="project" value="InterPro"/>
</dbReference>
<dbReference type="InterPro" id="IPR001817">
    <property type="entry name" value="Vasoprsn_rcpt"/>
</dbReference>
<feature type="transmembrane region" description="Helical" evidence="10">
    <location>
        <begin position="57"/>
        <end position="77"/>
    </location>
</feature>
<keyword evidence="6 10" id="KW-0472">Membrane</keyword>
<dbReference type="OrthoDB" id="5987909at2759"/>
<feature type="domain" description="G-protein coupled receptors family 1 profile" evidence="11">
    <location>
        <begin position="69"/>
        <end position="342"/>
    </location>
</feature>
<dbReference type="PROSITE" id="PS50262">
    <property type="entry name" value="G_PROTEIN_RECEP_F1_2"/>
    <property type="match status" value="1"/>
</dbReference>
<sequence length="612" mass="68749">MNSSHHSQEYFQLLTDDRDFQLLECQNLTVFDVTVTNSTSNGNGTSLYHFYQAEQFAVLWLLLLSIVLGNAAVIAALRLSKARKSRTNFFIMHLALADLLVGLVSVLTDLVWKITVVWYAGNAACKLVRFSQILVTYSSTYVLVALSIDRYDAISHPMNFSGSWRRARQLVAAAWLTSAVFAAPSLWLFHEAEIEGMKQCWISLSEPWQWQVYMVLVALTVFIIPCALISCCYIVIVHTIWSKSRLMVAHSPAHTQGDKKNGIAAYVDDDCRRASSRGLIPKAKVKTVKMTLVIVVVFILCWSPYIVFDLLQVFGLAPNNLALATLMQSLAPLNSAANPFIYCWFSTRLCRNLRRLRAVDWCARTLVPCSPCLHKPLDESLRRHNTESTTMTDTRRVGNSSSVRFASFRFRSVRYANNNGVFSTKQRKFSLRERMWLNNITYRGYDPAIDRSQARLSPGARMNGSHYSGRDLSLRTTYRGYDPAIDRSQARLSPGARMNGSHYSGRDLSLRTTYRGYDPAIDRTRARLSPGARMNGSHYSGSDLSLRTSHKNMSGCEVELSSVESFNVKLSPKSINRGVSSQKTSLVVHQSQSNCVAESILLDQSSVLGTFV</sequence>
<gene>
    <name evidence="13" type="primary">LOC108666673</name>
</gene>
<dbReference type="AlphaFoldDB" id="A0A979FPR8"/>
<dbReference type="Proteomes" id="UP000694843">
    <property type="component" value="Unplaced"/>
</dbReference>
<dbReference type="RefSeq" id="XP_047739089.1">
    <property type="nucleotide sequence ID" value="XM_047883133.1"/>
</dbReference>
<keyword evidence="4 10" id="KW-1133">Transmembrane helix</keyword>
<evidence type="ECO:0000256" key="4">
    <source>
        <dbReference type="ARBA" id="ARBA00022989"/>
    </source>
</evidence>
<dbReference type="PANTHER" id="PTHR24224">
    <property type="entry name" value="CARDIOACCELERATORY PEPTIDE RECEPTOR-RELATED"/>
    <property type="match status" value="1"/>
</dbReference>
<dbReference type="GeneID" id="108666673"/>
<evidence type="ECO:0000313" key="13">
    <source>
        <dbReference type="RefSeq" id="XP_047739089.1"/>
    </source>
</evidence>
<dbReference type="SUPFAM" id="SSF81321">
    <property type="entry name" value="Family A G protein-coupled receptor-like"/>
    <property type="match status" value="1"/>
</dbReference>
<feature type="transmembrane region" description="Helical" evidence="10">
    <location>
        <begin position="321"/>
        <end position="345"/>
    </location>
</feature>
<feature type="transmembrane region" description="Helical" evidence="10">
    <location>
        <begin position="89"/>
        <end position="107"/>
    </location>
</feature>
<proteinExistence type="inferred from homology"/>
<keyword evidence="5 10" id="KW-0297">G-protein coupled receptor</keyword>
<dbReference type="Gene3D" id="1.20.1070.10">
    <property type="entry name" value="Rhodopsin 7-helix transmembrane proteins"/>
    <property type="match status" value="1"/>
</dbReference>
<evidence type="ECO:0000256" key="9">
    <source>
        <dbReference type="ARBA" id="ARBA00023224"/>
    </source>
</evidence>
<organism evidence="12 13">
    <name type="scientific">Hyalella azteca</name>
    <name type="common">Amphipod</name>
    <dbReference type="NCBI Taxonomy" id="294128"/>
    <lineage>
        <taxon>Eukaryota</taxon>
        <taxon>Metazoa</taxon>
        <taxon>Ecdysozoa</taxon>
        <taxon>Arthropoda</taxon>
        <taxon>Crustacea</taxon>
        <taxon>Multicrustacea</taxon>
        <taxon>Malacostraca</taxon>
        <taxon>Eumalacostraca</taxon>
        <taxon>Peracarida</taxon>
        <taxon>Amphipoda</taxon>
        <taxon>Senticaudata</taxon>
        <taxon>Talitrida</taxon>
        <taxon>Talitroidea</taxon>
        <taxon>Hyalellidae</taxon>
        <taxon>Hyalella</taxon>
    </lineage>
</organism>
<evidence type="ECO:0000256" key="5">
    <source>
        <dbReference type="ARBA" id="ARBA00023040"/>
    </source>
</evidence>
<evidence type="ECO:0000256" key="3">
    <source>
        <dbReference type="ARBA" id="ARBA00022692"/>
    </source>
</evidence>
<feature type="transmembrane region" description="Helical" evidence="10">
    <location>
        <begin position="292"/>
        <end position="315"/>
    </location>
</feature>
<keyword evidence="7 10" id="KW-0675">Receptor</keyword>
<reference evidence="13" key="1">
    <citation type="submission" date="2025-08" db="UniProtKB">
        <authorList>
            <consortium name="RefSeq"/>
        </authorList>
    </citation>
    <scope>IDENTIFICATION</scope>
</reference>
<evidence type="ECO:0000256" key="7">
    <source>
        <dbReference type="ARBA" id="ARBA00023170"/>
    </source>
</evidence>
<dbReference type="GO" id="GO:0008188">
    <property type="term" value="F:neuropeptide receptor activity"/>
    <property type="evidence" value="ECO:0007669"/>
    <property type="project" value="TreeGrafter"/>
</dbReference>
<dbReference type="InterPro" id="IPR000276">
    <property type="entry name" value="GPCR_Rhodpsn"/>
</dbReference>
<evidence type="ECO:0000256" key="8">
    <source>
        <dbReference type="ARBA" id="ARBA00023180"/>
    </source>
</evidence>
<evidence type="ECO:0000256" key="2">
    <source>
        <dbReference type="ARBA" id="ARBA00022475"/>
    </source>
</evidence>
<dbReference type="Pfam" id="PF00001">
    <property type="entry name" value="7tm_1"/>
    <property type="match status" value="1"/>
</dbReference>
<dbReference type="InterPro" id="IPR017452">
    <property type="entry name" value="GPCR_Rhodpsn_7TM"/>
</dbReference>
<comment type="similarity">
    <text evidence="10">Belongs to the G-protein coupled receptor 1 family. Vasopressin/oxytocin receptor subfamily.</text>
</comment>
<comment type="subcellular location">
    <subcellularLocation>
        <location evidence="1 10">Cell membrane</location>
        <topology evidence="1 10">Multi-pass membrane protein</topology>
    </subcellularLocation>
</comment>
<keyword evidence="2" id="KW-1003">Cell membrane</keyword>
<evidence type="ECO:0000313" key="12">
    <source>
        <dbReference type="Proteomes" id="UP000694843"/>
    </source>
</evidence>
<feature type="transmembrane region" description="Helical" evidence="10">
    <location>
        <begin position="127"/>
        <end position="148"/>
    </location>
</feature>
<dbReference type="PRINTS" id="PR00237">
    <property type="entry name" value="GPCRRHODOPSN"/>
</dbReference>
<dbReference type="PRINTS" id="PR00896">
    <property type="entry name" value="VASOPRESSINR"/>
</dbReference>
<dbReference type="GO" id="GO:0005886">
    <property type="term" value="C:plasma membrane"/>
    <property type="evidence" value="ECO:0007669"/>
    <property type="project" value="UniProtKB-SubCell"/>
</dbReference>
<evidence type="ECO:0000256" key="1">
    <source>
        <dbReference type="ARBA" id="ARBA00004651"/>
    </source>
</evidence>
<evidence type="ECO:0000259" key="11">
    <source>
        <dbReference type="PROSITE" id="PS50262"/>
    </source>
</evidence>
<name>A0A979FPR8_HYAAZ</name>
<evidence type="ECO:0000256" key="10">
    <source>
        <dbReference type="RuleBase" id="RU046427"/>
    </source>
</evidence>
<feature type="transmembrane region" description="Helical" evidence="10">
    <location>
        <begin position="169"/>
        <end position="190"/>
    </location>
</feature>
<keyword evidence="9 10" id="KW-0807">Transducer</keyword>
<keyword evidence="3 10" id="KW-0812">Transmembrane</keyword>
<dbReference type="KEGG" id="hazt:108666673"/>
<dbReference type="PANTHER" id="PTHR24224:SF6">
    <property type="entry name" value="CARDIOACCELERATORY PEPTIDE RECEPTOR-RELATED"/>
    <property type="match status" value="1"/>
</dbReference>
<dbReference type="OMA" id="RRHNTES"/>
<evidence type="ECO:0000256" key="6">
    <source>
        <dbReference type="ARBA" id="ARBA00023136"/>
    </source>
</evidence>
<dbReference type="InterPro" id="IPR052665">
    <property type="entry name" value="Neuropeptide-GPCR"/>
</dbReference>
<accession>A0A979FPR8</accession>
<dbReference type="PROSITE" id="PS00237">
    <property type="entry name" value="G_PROTEIN_RECEP_F1_1"/>
    <property type="match status" value="1"/>
</dbReference>
<keyword evidence="8 10" id="KW-0325">Glycoprotein</keyword>
<feature type="transmembrane region" description="Helical" evidence="10">
    <location>
        <begin position="210"/>
        <end position="237"/>
    </location>
</feature>
<protein>
    <submittedName>
        <fullName evidence="13">Cardioacceleratory peptide receptor</fullName>
    </submittedName>
</protein>
<keyword evidence="12" id="KW-1185">Reference proteome</keyword>